<proteinExistence type="predicted"/>
<protein>
    <submittedName>
        <fullName evidence="1">Uncharacterized protein</fullName>
    </submittedName>
</protein>
<dbReference type="EMBL" id="JACJQH010000022">
    <property type="protein sequence ID" value="MBD2196887.1"/>
    <property type="molecule type" value="Genomic_DNA"/>
</dbReference>
<dbReference type="RefSeq" id="WP_190542884.1">
    <property type="nucleotide sequence ID" value="NZ_CAWPNO010000054.1"/>
</dbReference>
<accession>A0ABR8AA53</accession>
<evidence type="ECO:0000313" key="2">
    <source>
        <dbReference type="Proteomes" id="UP000658514"/>
    </source>
</evidence>
<name>A0ABR8AA53_9CYAN</name>
<gene>
    <name evidence="1" type="ORF">H6G24_15510</name>
</gene>
<dbReference type="InterPro" id="IPR049891">
    <property type="entry name" value="CTB"/>
</dbReference>
<dbReference type="Proteomes" id="UP000658514">
    <property type="component" value="Unassembled WGS sequence"/>
</dbReference>
<sequence length="83" mass="8417">MSESIKNIAVVELSEQELDNVAGGLSVVIGDAQGYNSQASNGFFQKELIVAQQTYAGPNGSGTASIASLKEISSSAGLNIAIG</sequence>
<comment type="caution">
    <text evidence="1">The sequence shown here is derived from an EMBL/GenBank/DDBJ whole genome shotgun (WGS) entry which is preliminary data.</text>
</comment>
<keyword evidence="2" id="KW-1185">Reference proteome</keyword>
<organism evidence="1 2">
    <name type="scientific">Calothrix parietina FACHB-288</name>
    <dbReference type="NCBI Taxonomy" id="2692896"/>
    <lineage>
        <taxon>Bacteria</taxon>
        <taxon>Bacillati</taxon>
        <taxon>Cyanobacteriota</taxon>
        <taxon>Cyanophyceae</taxon>
        <taxon>Nostocales</taxon>
        <taxon>Calotrichaceae</taxon>
        <taxon>Calothrix</taxon>
    </lineage>
</organism>
<reference evidence="1 2" key="1">
    <citation type="journal article" date="2020" name="ISME J.">
        <title>Comparative genomics reveals insights into cyanobacterial evolution and habitat adaptation.</title>
        <authorList>
            <person name="Chen M.Y."/>
            <person name="Teng W.K."/>
            <person name="Zhao L."/>
            <person name="Hu C.X."/>
            <person name="Zhou Y.K."/>
            <person name="Han B.P."/>
            <person name="Song L.R."/>
            <person name="Shu W.S."/>
        </authorList>
    </citation>
    <scope>NUCLEOTIDE SEQUENCE [LARGE SCALE GENOMIC DNA]</scope>
    <source>
        <strain evidence="1 2">FACHB-288</strain>
    </source>
</reference>
<evidence type="ECO:0000313" key="1">
    <source>
        <dbReference type="EMBL" id="MBD2196887.1"/>
    </source>
</evidence>
<dbReference type="NCBIfam" id="NF038167">
    <property type="entry name" value="cyan_ocin_like"/>
    <property type="match status" value="1"/>
</dbReference>